<organism evidence="4 5">
    <name type="scientific">Candidatus Magnetaquiglobus chichijimensis</name>
    <dbReference type="NCBI Taxonomy" id="3141448"/>
    <lineage>
        <taxon>Bacteria</taxon>
        <taxon>Pseudomonadati</taxon>
        <taxon>Pseudomonadota</taxon>
        <taxon>Magnetococcia</taxon>
        <taxon>Magnetococcales</taxon>
        <taxon>Candidatus Magnetaquicoccaceae</taxon>
        <taxon>Candidatus Magnetaquiglobus</taxon>
    </lineage>
</organism>
<evidence type="ECO:0000256" key="2">
    <source>
        <dbReference type="ARBA" id="ARBA00022679"/>
    </source>
</evidence>
<dbReference type="CDD" id="cd04301">
    <property type="entry name" value="NAT_SF"/>
    <property type="match status" value="1"/>
</dbReference>
<reference evidence="4 5" key="1">
    <citation type="submission" date="2024-05" db="EMBL/GenBank/DDBJ databases">
        <authorList>
            <consortium name="Candidatus Magnetaquicoccaceae bacterium FCR-1 genome sequencing consortium"/>
            <person name="Shimoshige H."/>
            <person name="Shimamura S."/>
            <person name="Taoka A."/>
            <person name="Kobayashi H."/>
            <person name="Maekawa T."/>
        </authorList>
    </citation>
    <scope>NUCLEOTIDE SEQUENCE [LARGE SCALE GENOMIC DNA]</scope>
    <source>
        <strain evidence="4 5">FCR-1</strain>
    </source>
</reference>
<dbReference type="Gene3D" id="3.40.1080.10">
    <property type="entry name" value="Glutaconate Coenzyme A-transferase"/>
    <property type="match status" value="1"/>
</dbReference>
<dbReference type="Gene3D" id="3.30.750.70">
    <property type="entry name" value="4-hydroxybutyrate coenzyme like domains"/>
    <property type="match status" value="1"/>
</dbReference>
<dbReference type="PANTHER" id="PTHR21432">
    <property type="entry name" value="ACETYL-COA HYDROLASE-RELATED"/>
    <property type="match status" value="1"/>
</dbReference>
<dbReference type="InterPro" id="IPR016181">
    <property type="entry name" value="Acyl_CoA_acyltransferase"/>
</dbReference>
<evidence type="ECO:0000313" key="4">
    <source>
        <dbReference type="EMBL" id="GAB0057601.1"/>
    </source>
</evidence>
<dbReference type="InterPro" id="IPR026888">
    <property type="entry name" value="AcetylCoA_hyd_C"/>
</dbReference>
<gene>
    <name evidence="4" type="ORF">SIID45300_01933</name>
</gene>
<dbReference type="Gene3D" id="3.40.630.30">
    <property type="match status" value="1"/>
</dbReference>
<dbReference type="InterPro" id="IPR038460">
    <property type="entry name" value="AcetylCoA_hyd_C_sf"/>
</dbReference>
<dbReference type="EC" id="2.8.3.-" evidence="4"/>
<dbReference type="PROSITE" id="PS51186">
    <property type="entry name" value="GNAT"/>
    <property type="match status" value="1"/>
</dbReference>
<dbReference type="InterPro" id="IPR003702">
    <property type="entry name" value="ActCoA_hydro_N"/>
</dbReference>
<evidence type="ECO:0000256" key="1">
    <source>
        <dbReference type="ARBA" id="ARBA00009632"/>
    </source>
</evidence>
<name>A0ABQ0C9N2_9PROT</name>
<comment type="similarity">
    <text evidence="1">Belongs to the acetyl-CoA hydrolase/transferase family.</text>
</comment>
<dbReference type="Pfam" id="PF00583">
    <property type="entry name" value="Acetyltransf_1"/>
    <property type="match status" value="1"/>
</dbReference>
<reference evidence="4 5" key="2">
    <citation type="submission" date="2024-09" db="EMBL/GenBank/DDBJ databases">
        <title>Draft genome sequence of Candidatus Magnetaquicoccaceae bacterium FCR-1.</title>
        <authorList>
            <person name="Shimoshige H."/>
            <person name="Shimamura S."/>
            <person name="Taoka A."/>
            <person name="Kobayashi H."/>
            <person name="Maekawa T."/>
        </authorList>
    </citation>
    <scope>NUCLEOTIDE SEQUENCE [LARGE SCALE GENOMIC DNA]</scope>
    <source>
        <strain evidence="4 5">FCR-1</strain>
    </source>
</reference>
<dbReference type="RefSeq" id="WP_420905294.1">
    <property type="nucleotide sequence ID" value="NZ_BAAFGK010000004.1"/>
</dbReference>
<comment type="caution">
    <text evidence="4">The sequence shown here is derived from an EMBL/GenBank/DDBJ whole genome shotgun (WGS) entry which is preliminary data.</text>
</comment>
<dbReference type="InterPro" id="IPR046433">
    <property type="entry name" value="ActCoA_hydro"/>
</dbReference>
<keyword evidence="2 4" id="KW-0808">Transferase</keyword>
<dbReference type="SUPFAM" id="SSF55729">
    <property type="entry name" value="Acyl-CoA N-acyltransferases (Nat)"/>
    <property type="match status" value="1"/>
</dbReference>
<proteinExistence type="inferred from homology"/>
<dbReference type="GO" id="GO:0016740">
    <property type="term" value="F:transferase activity"/>
    <property type="evidence" value="ECO:0007669"/>
    <property type="project" value="UniProtKB-KW"/>
</dbReference>
<protein>
    <submittedName>
        <fullName evidence="4">Butyrate:acetyl-CoA coenzyme A-transferase</fullName>
        <ecNumber evidence="4">2.8.3.-</ecNumber>
    </submittedName>
</protein>
<dbReference type="InterPro" id="IPR000182">
    <property type="entry name" value="GNAT_dom"/>
</dbReference>
<keyword evidence="5" id="KW-1185">Reference proteome</keyword>
<feature type="domain" description="N-acetyltransferase" evidence="3">
    <location>
        <begin position="470"/>
        <end position="625"/>
    </location>
</feature>
<evidence type="ECO:0000259" key="3">
    <source>
        <dbReference type="PROSITE" id="PS51186"/>
    </source>
</evidence>
<dbReference type="InterPro" id="IPR037171">
    <property type="entry name" value="NagB/RpiA_transferase-like"/>
</dbReference>
<dbReference type="Pfam" id="PF13336">
    <property type="entry name" value="AcetylCoA_hyd_C"/>
    <property type="match status" value="1"/>
</dbReference>
<dbReference type="Pfam" id="PF02550">
    <property type="entry name" value="AcetylCoA_hydro"/>
    <property type="match status" value="1"/>
</dbReference>
<evidence type="ECO:0000313" key="5">
    <source>
        <dbReference type="Proteomes" id="UP001628193"/>
    </source>
</evidence>
<accession>A0ABQ0C9N2</accession>
<dbReference type="SUPFAM" id="SSF100950">
    <property type="entry name" value="NagB/RpiA/CoA transferase-like"/>
    <property type="match status" value="2"/>
</dbReference>
<sequence>MKHPSHTPDPQWTSRYAKMITSAQEAVRHIKPGQRVFLATGAGVPRTLVRALIQERSRLADIEVILVFVAGEFPLAVKELSDTFTINTFFVADNVRPMVGAGLADHTPILMSDIPRLFSSNQLPIDVAMIQVTPPDLEGEVNLGVAVDVVRCATENASLVLAQVNTAMPRTHGDSNLSVWDLDLLIPAEDPLPEMHLPAPDEALERIGPQIAALVPDGATIQMGLGRSPQLAIRYLTGKKNLCIHTEMISDTVLELIAAGAILAPEGDGDHGQIVTSFALGSRKLYDAVHDAPIFSFRRTEYVNDVRNIARQQRMVAINGALQVDLTGQVCVDSLGTHFYSGIGGILDFNTGASNAVEGRSIIVLPATARKGRVSRIVDQLTPGAGVALNRGVVHYVVSEFGVAYLFGKTIQERAIALIGIAHPDHRARLLKRAVKLGFVRPEIGDVDGQTWVGGRELRTSMLLENGQLITFRSSRPTDWKPIKKMLYSLSEGTVYRRFMSHVKRFPFNRIKNFTFIDQRRDVVVVGVITDGKDEWVVSIGGYNVEGGGANRAEVAFLVRDEWQGQGIGTFMMRHLANMARNAGLSGLTAETLMDNRPMQAVLEKCGFSVHTRVDGDTVHFDIDF</sequence>
<dbReference type="EMBL" id="BAAFGK010000004">
    <property type="protein sequence ID" value="GAB0057601.1"/>
    <property type="molecule type" value="Genomic_DNA"/>
</dbReference>
<dbReference type="Proteomes" id="UP001628193">
    <property type="component" value="Unassembled WGS sequence"/>
</dbReference>
<dbReference type="PANTHER" id="PTHR21432:SF20">
    <property type="entry name" value="ACETYL-COA HYDROLASE"/>
    <property type="match status" value="1"/>
</dbReference>
<dbReference type="Gene3D" id="3.40.1080.20">
    <property type="entry name" value="Acetyl-CoA hydrolase/transferase C-terminal domain"/>
    <property type="match status" value="1"/>
</dbReference>